<evidence type="ECO:0000313" key="6">
    <source>
        <dbReference type="WBParaSite" id="Pan_g17577.t1"/>
    </source>
</evidence>
<dbReference type="WBParaSite" id="Pan_g17577.t1">
    <property type="protein sequence ID" value="Pan_g17577.t1"/>
    <property type="gene ID" value="Pan_g17577"/>
</dbReference>
<dbReference type="PANTHER" id="PTHR12901:SF10">
    <property type="entry name" value="COENZYME Q-BINDING PROTEIN COQ10, MITOCHONDRIAL"/>
    <property type="match status" value="1"/>
</dbReference>
<feature type="domain" description="Coenzyme Q-binding protein COQ10 START" evidence="4">
    <location>
        <begin position="57"/>
        <end position="184"/>
    </location>
</feature>
<evidence type="ECO:0000256" key="2">
    <source>
        <dbReference type="ARBA" id="ARBA00011814"/>
    </source>
</evidence>
<organism evidence="5 6">
    <name type="scientific">Panagrellus redivivus</name>
    <name type="common">Microworm</name>
    <dbReference type="NCBI Taxonomy" id="6233"/>
    <lineage>
        <taxon>Eukaryota</taxon>
        <taxon>Metazoa</taxon>
        <taxon>Ecdysozoa</taxon>
        <taxon>Nematoda</taxon>
        <taxon>Chromadorea</taxon>
        <taxon>Rhabditida</taxon>
        <taxon>Tylenchina</taxon>
        <taxon>Panagrolaimomorpha</taxon>
        <taxon>Panagrolaimoidea</taxon>
        <taxon>Panagrolaimidae</taxon>
        <taxon>Panagrellus</taxon>
    </lineage>
</organism>
<dbReference type="Pfam" id="PF03364">
    <property type="entry name" value="Polyketide_cyc"/>
    <property type="match status" value="1"/>
</dbReference>
<dbReference type="GO" id="GO:0045333">
    <property type="term" value="P:cellular respiration"/>
    <property type="evidence" value="ECO:0007669"/>
    <property type="project" value="InterPro"/>
</dbReference>
<evidence type="ECO:0000313" key="5">
    <source>
        <dbReference type="Proteomes" id="UP000492821"/>
    </source>
</evidence>
<dbReference type="InterPro" id="IPR005031">
    <property type="entry name" value="COQ10_START"/>
</dbReference>
<reference evidence="6" key="2">
    <citation type="submission" date="2020-10" db="UniProtKB">
        <authorList>
            <consortium name="WormBaseParasite"/>
        </authorList>
    </citation>
    <scope>IDENTIFICATION</scope>
</reference>
<accession>A0A7E4V7Y2</accession>
<dbReference type="SUPFAM" id="SSF55961">
    <property type="entry name" value="Bet v1-like"/>
    <property type="match status" value="1"/>
</dbReference>
<dbReference type="InterPro" id="IPR023393">
    <property type="entry name" value="START-like_dom_sf"/>
</dbReference>
<name>A0A7E4V7Y2_PANRE</name>
<evidence type="ECO:0000259" key="4">
    <source>
        <dbReference type="Pfam" id="PF03364"/>
    </source>
</evidence>
<dbReference type="InterPro" id="IPR044996">
    <property type="entry name" value="COQ10-like"/>
</dbReference>
<dbReference type="CDD" id="cd07813">
    <property type="entry name" value="COQ10p_like"/>
    <property type="match status" value="1"/>
</dbReference>
<dbReference type="PANTHER" id="PTHR12901">
    <property type="entry name" value="SPERM PROTEIN HOMOLOG"/>
    <property type="match status" value="1"/>
</dbReference>
<dbReference type="Gene3D" id="3.30.530.20">
    <property type="match status" value="1"/>
</dbReference>
<dbReference type="GO" id="GO:0005739">
    <property type="term" value="C:mitochondrion"/>
    <property type="evidence" value="ECO:0007669"/>
    <property type="project" value="TreeGrafter"/>
</dbReference>
<comment type="similarity">
    <text evidence="1">Belongs to the COQ10 family.</text>
</comment>
<proteinExistence type="inferred from homology"/>
<protein>
    <submittedName>
        <fullName evidence="6">Polyketide_cyc domain-containing protein</fullName>
    </submittedName>
</protein>
<evidence type="ECO:0000256" key="1">
    <source>
        <dbReference type="ARBA" id="ARBA00006885"/>
    </source>
</evidence>
<reference evidence="5" key="1">
    <citation type="journal article" date="2013" name="Genetics">
        <title>The draft genome and transcriptome of Panagrellus redivivus are shaped by the harsh demands of a free-living lifestyle.</title>
        <authorList>
            <person name="Srinivasan J."/>
            <person name="Dillman A.R."/>
            <person name="Macchietto M.G."/>
            <person name="Heikkinen L."/>
            <person name="Lakso M."/>
            <person name="Fracchia K.M."/>
            <person name="Antoshechkin I."/>
            <person name="Mortazavi A."/>
            <person name="Wong G."/>
            <person name="Sternberg P.W."/>
        </authorList>
    </citation>
    <scope>NUCLEOTIDE SEQUENCE [LARGE SCALE GENOMIC DNA]</scope>
    <source>
        <strain evidence="5">MT8872</strain>
    </source>
</reference>
<evidence type="ECO:0000256" key="3">
    <source>
        <dbReference type="ARBA" id="ARBA00024947"/>
    </source>
</evidence>
<dbReference type="GO" id="GO:0048039">
    <property type="term" value="F:ubiquinone binding"/>
    <property type="evidence" value="ECO:0007669"/>
    <property type="project" value="InterPro"/>
</dbReference>
<sequence>MSPLAGISVNAARGRLLFSAASKTRFNQVSISQRQLFDFLTGDKSDRTMEYAEKRPIGFSAEQMFDVVNTVAEYPEFVPYCKKVDIRKLSDSVLEADLQIGFPPLHERYSSKVTSLRPFVVRSVCTDGRLFNVLDTTWRFQPSDTDPRCCLLYYSLQFEFKSALHAKIANAFFNHIVRTMVKAFLKRAEKLHGPPAISYDKMVPEVIAYKG</sequence>
<keyword evidence="5" id="KW-1185">Reference proteome</keyword>
<dbReference type="Proteomes" id="UP000492821">
    <property type="component" value="Unassembled WGS sequence"/>
</dbReference>
<comment type="subunit">
    <text evidence="2">Interacts with coenzyme Q.</text>
</comment>
<dbReference type="AlphaFoldDB" id="A0A7E4V7Y2"/>
<comment type="function">
    <text evidence="3">Required for the function of coenzyme Q in the respiratory chain. May serve as a chaperone or may be involved in the transport of Q6 from its site of synthesis to the catalytic sites of the respiratory complexes.</text>
</comment>